<feature type="domain" description="4Fe-4S ferredoxin-type" evidence="6">
    <location>
        <begin position="158"/>
        <end position="188"/>
    </location>
</feature>
<reference evidence="7" key="1">
    <citation type="journal article" date="2020" name="mSystems">
        <title>Genome- and Community-Level Interaction Insights into Carbon Utilization and Element Cycling Functions of Hydrothermarchaeota in Hydrothermal Sediment.</title>
        <authorList>
            <person name="Zhou Z."/>
            <person name="Liu Y."/>
            <person name="Xu W."/>
            <person name="Pan J."/>
            <person name="Luo Z.H."/>
            <person name="Li M."/>
        </authorList>
    </citation>
    <scope>NUCLEOTIDE SEQUENCE [LARGE SCALE GENOMIC DNA]</scope>
    <source>
        <strain evidence="7">SpSt-456</strain>
    </source>
</reference>
<dbReference type="InterPro" id="IPR017896">
    <property type="entry name" value="4Fe4S_Fe-S-bd"/>
</dbReference>
<gene>
    <name evidence="7" type="ORF">ENS06_11425</name>
</gene>
<keyword evidence="4" id="KW-0411">Iron-sulfur</keyword>
<accession>A0A832EKB1</accession>
<dbReference type="EMBL" id="DSTK01000035">
    <property type="protein sequence ID" value="HFK97913.1"/>
    <property type="molecule type" value="Genomic_DNA"/>
</dbReference>
<dbReference type="Gene3D" id="3.30.70.20">
    <property type="match status" value="3"/>
</dbReference>
<dbReference type="PIRSF" id="PIRSF005658">
    <property type="entry name" value="FwdF"/>
    <property type="match status" value="1"/>
</dbReference>
<dbReference type="InterPro" id="IPR043256">
    <property type="entry name" value="MvhB-like"/>
</dbReference>
<evidence type="ECO:0000259" key="6">
    <source>
        <dbReference type="PROSITE" id="PS51379"/>
    </source>
</evidence>
<name>A0A832EKB1_9BACT</name>
<dbReference type="PANTHER" id="PTHR24960">
    <property type="entry name" value="PHOTOSYSTEM I IRON-SULFUR CENTER-RELATED"/>
    <property type="match status" value="1"/>
</dbReference>
<dbReference type="AlphaFoldDB" id="A0A832EKB1"/>
<keyword evidence="2" id="KW-0479">Metal-binding</keyword>
<dbReference type="GO" id="GO:0051539">
    <property type="term" value="F:4 iron, 4 sulfur cluster binding"/>
    <property type="evidence" value="ECO:0007669"/>
    <property type="project" value="UniProtKB-KW"/>
</dbReference>
<dbReference type="SUPFAM" id="SSF54862">
    <property type="entry name" value="4Fe-4S ferredoxins"/>
    <property type="match status" value="3"/>
</dbReference>
<feature type="domain" description="4Fe-4S ferredoxin-type" evidence="6">
    <location>
        <begin position="20"/>
        <end position="49"/>
    </location>
</feature>
<dbReference type="PANTHER" id="PTHR24960:SF79">
    <property type="entry name" value="PHOTOSYSTEM I IRON-SULFUR CENTER"/>
    <property type="match status" value="1"/>
</dbReference>
<protein>
    <submittedName>
        <fullName evidence="7">4Fe-4S dicluster domain-containing protein</fullName>
    </submittedName>
</protein>
<evidence type="ECO:0000313" key="7">
    <source>
        <dbReference type="EMBL" id="HFK97913.1"/>
    </source>
</evidence>
<evidence type="ECO:0000256" key="3">
    <source>
        <dbReference type="ARBA" id="ARBA00023004"/>
    </source>
</evidence>
<dbReference type="PROSITE" id="PS51379">
    <property type="entry name" value="4FE4S_FER_2"/>
    <property type="match status" value="5"/>
</dbReference>
<dbReference type="GO" id="GO:0046872">
    <property type="term" value="F:metal ion binding"/>
    <property type="evidence" value="ECO:0007669"/>
    <property type="project" value="UniProtKB-KW"/>
</dbReference>
<evidence type="ECO:0000256" key="4">
    <source>
        <dbReference type="ARBA" id="ARBA00023014"/>
    </source>
</evidence>
<comment type="caution">
    <text evidence="7">The sequence shown here is derived from an EMBL/GenBank/DDBJ whole genome shotgun (WGS) entry which is preliminary data.</text>
</comment>
<evidence type="ECO:0000256" key="1">
    <source>
        <dbReference type="ARBA" id="ARBA00022485"/>
    </source>
</evidence>
<feature type="domain" description="4Fe-4S ferredoxin-type" evidence="6">
    <location>
        <begin position="191"/>
        <end position="221"/>
    </location>
</feature>
<keyword evidence="3" id="KW-0408">Iron</keyword>
<keyword evidence="1" id="KW-0004">4Fe-4S</keyword>
<dbReference type="Pfam" id="PF14697">
    <property type="entry name" value="Fer4_21"/>
    <property type="match status" value="1"/>
</dbReference>
<feature type="domain" description="4Fe-4S ferredoxin-type" evidence="6">
    <location>
        <begin position="53"/>
        <end position="82"/>
    </location>
</feature>
<dbReference type="InterPro" id="IPR017900">
    <property type="entry name" value="4Fe4S_Fe_S_CS"/>
</dbReference>
<dbReference type="Pfam" id="PF12838">
    <property type="entry name" value="Fer4_7"/>
    <property type="match status" value="1"/>
</dbReference>
<dbReference type="InterPro" id="IPR050157">
    <property type="entry name" value="PSI_iron-sulfur_center"/>
</dbReference>
<dbReference type="PROSITE" id="PS00198">
    <property type="entry name" value="4FE4S_FER_1"/>
    <property type="match status" value="2"/>
</dbReference>
<proteinExistence type="predicted"/>
<evidence type="ECO:0000256" key="5">
    <source>
        <dbReference type="SAM" id="MobiDB-lite"/>
    </source>
</evidence>
<feature type="region of interest" description="Disordered" evidence="5">
    <location>
        <begin position="275"/>
        <end position="294"/>
    </location>
</feature>
<sequence length="294" mass="33378">MKREDAHRILYAVRFYHVTLSLEIDRDRCIRCDLCSLACPRQALRIDADERGLQIRLDHDRCVFCEVCAYVCPVSAIALQYEDHAKELLRRSGGLPPMPEKLRVDVARCPHRCELLEFQQDHWCRQQRRLVENRETECPKFCFRCVQNCPRGVYRETPEGTVPDPGPCLRCQRCLETCPHGSIRVTPLFRGRVLLDADRCPAECSLCMAVCPVKVIERRDGRVVLTRDTCALCGACANVCDHDAVCVVREAVLVPEAETCALWDRLRDALTEGMDRNAAAPTPPPEPLQAGHQP</sequence>
<feature type="domain" description="4Fe-4S ferredoxin-type" evidence="6">
    <location>
        <begin position="222"/>
        <end position="250"/>
    </location>
</feature>
<organism evidence="7">
    <name type="scientific">Desulfacinum infernum</name>
    <dbReference type="NCBI Taxonomy" id="35837"/>
    <lineage>
        <taxon>Bacteria</taxon>
        <taxon>Pseudomonadati</taxon>
        <taxon>Thermodesulfobacteriota</taxon>
        <taxon>Syntrophobacteria</taxon>
        <taxon>Syntrophobacterales</taxon>
        <taxon>Syntrophobacteraceae</taxon>
        <taxon>Desulfacinum</taxon>
    </lineage>
</organism>
<evidence type="ECO:0000256" key="2">
    <source>
        <dbReference type="ARBA" id="ARBA00022723"/>
    </source>
</evidence>